<dbReference type="EMBL" id="HBKN01036313">
    <property type="protein sequence ID" value="CAE2322747.1"/>
    <property type="molecule type" value="Transcribed_RNA"/>
</dbReference>
<feature type="region of interest" description="Disordered" evidence="7">
    <location>
        <begin position="350"/>
        <end position="372"/>
    </location>
</feature>
<dbReference type="InterPro" id="IPR040193">
    <property type="entry name" value="EFHC1/EFHC2/EFHB"/>
</dbReference>
<dbReference type="GO" id="GO:0007052">
    <property type="term" value="P:mitotic spindle organization"/>
    <property type="evidence" value="ECO:0007669"/>
    <property type="project" value="TreeGrafter"/>
</dbReference>
<dbReference type="SUPFAM" id="SSF47473">
    <property type="entry name" value="EF-hand"/>
    <property type="match status" value="1"/>
</dbReference>
<dbReference type="AlphaFoldDB" id="A0A7S4UDC3"/>
<dbReference type="Pfam" id="PF06565">
    <property type="entry name" value="DM10_dom"/>
    <property type="match status" value="3"/>
</dbReference>
<dbReference type="Gene3D" id="2.30.29.170">
    <property type="match status" value="3"/>
</dbReference>
<dbReference type="GO" id="GO:0060285">
    <property type="term" value="P:cilium-dependent cell motility"/>
    <property type="evidence" value="ECO:0007669"/>
    <property type="project" value="TreeGrafter"/>
</dbReference>
<evidence type="ECO:0000256" key="6">
    <source>
        <dbReference type="ARBA" id="ARBA00023273"/>
    </source>
</evidence>
<evidence type="ECO:0000313" key="9">
    <source>
        <dbReference type="EMBL" id="CAE2322747.1"/>
    </source>
</evidence>
<gene>
    <name evidence="9" type="ORF">GTHE00462_LOCUS28368</name>
</gene>
<feature type="domain" description="DM10" evidence="8">
    <location>
        <begin position="402"/>
        <end position="503"/>
    </location>
</feature>
<sequence length="625" mass="72642">MDSLPIPKLPGYIIDDSPIRRNGRTRTLEYKSGYSYVQSLEEESEIDKSRMFPSSREDAPLAASLRIPTTEEKFIPSYVTLDGKVLKFEAFLKDEIPDSQGDYSIRKFSVWYYLVDNSLKINEIKQENSGLTQGTFLKRHKVPRMEKDSRPKDFLTWRDIRVGEILNVYGREITITNCDKFTRDFYKNEGIEQGEQVNIPSDPYIMRRKAAEEKTTPKKDIDRRRRFLDFNRKVLRFYCMWDDRERLYGERRPFTLHFYLEDDTVEICEIHMPNDGRGSFSKMLRRQKLPVNSKEALQSIGHGPSEHYKDKDFIIGNKVDVFGREFFVYDCDDFTRSHFLSKYNITQPPPLTDRIRTPAAEPPARTIPPPTGFGSEEDSLACMYSLVPKQPKKDGRKLIEMQGKALRFLGKFEDPQGEEEMDRKFVISFFLADDTVSVFEPPQQNSGIVGGKFLERIQMKNPKTGKNYTAQDFPVGEVVEVNAFRFRILDCDNFTKKFLNNDETTVDAQLRKLTLHDSMKLLRHKFDEDKEAIRLAFLAYQDGAGEVKLERLSDILSMFHVDLAEEENEPLLRWFDLDRKGTVSFAGFCDAMERSSQFPNFLANMQMEKIRRTPVASSAGDQTLK</sequence>
<dbReference type="PANTHER" id="PTHR12086:SF9">
    <property type="entry name" value="EF-HAND DOMAIN-CONTAINING PROTEIN 1"/>
    <property type="match status" value="1"/>
</dbReference>
<evidence type="ECO:0000256" key="5">
    <source>
        <dbReference type="ARBA" id="ARBA00023212"/>
    </source>
</evidence>
<feature type="domain" description="DM10" evidence="8">
    <location>
        <begin position="82"/>
        <end position="190"/>
    </location>
</feature>
<dbReference type="PROSITE" id="PS51336">
    <property type="entry name" value="DM10"/>
    <property type="match status" value="3"/>
</dbReference>
<name>A0A7S4UDC3_GUITH</name>
<evidence type="ECO:0000256" key="4">
    <source>
        <dbReference type="ARBA" id="ARBA00022737"/>
    </source>
</evidence>
<protein>
    <recommendedName>
        <fullName evidence="8">DM10 domain-containing protein</fullName>
    </recommendedName>
</protein>
<accession>A0A7S4UDC3</accession>
<evidence type="ECO:0000256" key="3">
    <source>
        <dbReference type="ARBA" id="ARBA00022490"/>
    </source>
</evidence>
<comment type="subcellular location">
    <subcellularLocation>
        <location evidence="1">Cell projection</location>
        <location evidence="1">Cilium</location>
    </subcellularLocation>
    <subcellularLocation>
        <location evidence="2">Cytoplasm</location>
        <location evidence="2">Cytoskeleton</location>
    </subcellularLocation>
</comment>
<evidence type="ECO:0000256" key="1">
    <source>
        <dbReference type="ARBA" id="ARBA00004138"/>
    </source>
</evidence>
<proteinExistence type="predicted"/>
<organism evidence="9">
    <name type="scientific">Guillardia theta</name>
    <name type="common">Cryptophyte</name>
    <name type="synonym">Cryptomonas phi</name>
    <dbReference type="NCBI Taxonomy" id="55529"/>
    <lineage>
        <taxon>Eukaryota</taxon>
        <taxon>Cryptophyceae</taxon>
        <taxon>Pyrenomonadales</taxon>
        <taxon>Geminigeraceae</taxon>
        <taxon>Guillardia</taxon>
    </lineage>
</organism>
<dbReference type="InterPro" id="IPR006602">
    <property type="entry name" value="DM10_dom"/>
</dbReference>
<evidence type="ECO:0000259" key="8">
    <source>
        <dbReference type="PROSITE" id="PS51336"/>
    </source>
</evidence>
<reference evidence="9" key="1">
    <citation type="submission" date="2021-01" db="EMBL/GenBank/DDBJ databases">
        <authorList>
            <person name="Corre E."/>
            <person name="Pelletier E."/>
            <person name="Niang G."/>
            <person name="Scheremetjew M."/>
            <person name="Finn R."/>
            <person name="Kale V."/>
            <person name="Holt S."/>
            <person name="Cochrane G."/>
            <person name="Meng A."/>
            <person name="Brown T."/>
            <person name="Cohen L."/>
        </authorList>
    </citation>
    <scope>NUCLEOTIDE SEQUENCE</scope>
    <source>
        <strain evidence="9">CCMP 2712</strain>
    </source>
</reference>
<evidence type="ECO:0000256" key="2">
    <source>
        <dbReference type="ARBA" id="ARBA00004245"/>
    </source>
</evidence>
<dbReference type="GO" id="GO:0000281">
    <property type="term" value="P:mitotic cytokinesis"/>
    <property type="evidence" value="ECO:0007669"/>
    <property type="project" value="TreeGrafter"/>
</dbReference>
<dbReference type="FunFam" id="2.30.29.170:FF:000004">
    <property type="entry name" value="EF-hand domain containing 2"/>
    <property type="match status" value="2"/>
</dbReference>
<keyword evidence="6" id="KW-0966">Cell projection</keyword>
<evidence type="ECO:0000256" key="7">
    <source>
        <dbReference type="SAM" id="MobiDB-lite"/>
    </source>
</evidence>
<keyword evidence="3" id="KW-0963">Cytoplasm</keyword>
<feature type="domain" description="DM10" evidence="8">
    <location>
        <begin position="231"/>
        <end position="343"/>
    </location>
</feature>
<dbReference type="GO" id="GO:0005930">
    <property type="term" value="C:axoneme"/>
    <property type="evidence" value="ECO:0007669"/>
    <property type="project" value="TreeGrafter"/>
</dbReference>
<dbReference type="PANTHER" id="PTHR12086">
    <property type="entry name" value="EF-HAND DOMAIN C-TERMINAL CONTAINING PROTEIN"/>
    <property type="match status" value="1"/>
</dbReference>
<dbReference type="InterPro" id="IPR011992">
    <property type="entry name" value="EF-hand-dom_pair"/>
</dbReference>
<dbReference type="FunFam" id="2.30.29.170:FF:000001">
    <property type="entry name" value="EF-hand domain containing 1"/>
    <property type="match status" value="1"/>
</dbReference>
<dbReference type="Gene3D" id="1.10.238.10">
    <property type="entry name" value="EF-hand"/>
    <property type="match status" value="1"/>
</dbReference>
<dbReference type="SMART" id="SM00676">
    <property type="entry name" value="DM10"/>
    <property type="match status" value="3"/>
</dbReference>
<dbReference type="GO" id="GO:0072686">
    <property type="term" value="C:mitotic spindle"/>
    <property type="evidence" value="ECO:0007669"/>
    <property type="project" value="TreeGrafter"/>
</dbReference>
<keyword evidence="5" id="KW-0206">Cytoskeleton</keyword>
<dbReference type="GO" id="GO:0043014">
    <property type="term" value="F:alpha-tubulin binding"/>
    <property type="evidence" value="ECO:0007669"/>
    <property type="project" value="TreeGrafter"/>
</dbReference>
<keyword evidence="4" id="KW-0677">Repeat</keyword>